<gene>
    <name evidence="1" type="ORF">N656DRAFT_849271</name>
</gene>
<dbReference type="EMBL" id="MU853371">
    <property type="protein sequence ID" value="KAK4107595.1"/>
    <property type="molecule type" value="Genomic_DNA"/>
</dbReference>
<keyword evidence="2" id="KW-1185">Reference proteome</keyword>
<dbReference type="RefSeq" id="XP_064665165.1">
    <property type="nucleotide sequence ID" value="XM_064819334.1"/>
</dbReference>
<protein>
    <submittedName>
        <fullName evidence="1">Uncharacterized protein</fullName>
    </submittedName>
</protein>
<dbReference type="Proteomes" id="UP001302812">
    <property type="component" value="Unassembled WGS sequence"/>
</dbReference>
<comment type="caution">
    <text evidence="1">The sequence shown here is derived from an EMBL/GenBank/DDBJ whole genome shotgun (WGS) entry which is preliminary data.</text>
</comment>
<accession>A0AAN6QCC1</accession>
<sequence>MANNRVAQALAALAQRKAGRNVCRINIRSLSKVEDLKTWREDLIRVLEIFDLAKYIESDVREPEDFNARLQFFIDRRYAEDYIRATVSDQKVWNALRKLGWSHEDKNPKKTFDFVVQYFEQLEDRTKNANIPVNTAVGPAPEELSAITTGLKGVEQAVEDQGIKLDSIVSATTNGLKGVEQAVQGLGIKLDRIAQLLERQEADWSDIGANVPNEVRDSNGDLVTCNFIDWPMDDVSISGLEQAVRNLIIKLDTLKEQLVERAAPDESDSQAVEEFKGVNMELDRVVQQLLEILRADRHQRLGGKAAVMSSTWLSSWTSR</sequence>
<reference evidence="1" key="2">
    <citation type="submission" date="2023-05" db="EMBL/GenBank/DDBJ databases">
        <authorList>
            <consortium name="Lawrence Berkeley National Laboratory"/>
            <person name="Steindorff A."/>
            <person name="Hensen N."/>
            <person name="Bonometti L."/>
            <person name="Westerberg I."/>
            <person name="Brannstrom I.O."/>
            <person name="Guillou S."/>
            <person name="Cros-Aarteil S."/>
            <person name="Calhoun S."/>
            <person name="Haridas S."/>
            <person name="Kuo A."/>
            <person name="Mondo S."/>
            <person name="Pangilinan J."/>
            <person name="Riley R."/>
            <person name="Labutti K."/>
            <person name="Andreopoulos B."/>
            <person name="Lipzen A."/>
            <person name="Chen C."/>
            <person name="Yanf M."/>
            <person name="Daum C."/>
            <person name="Ng V."/>
            <person name="Clum A."/>
            <person name="Ohm R."/>
            <person name="Martin F."/>
            <person name="Silar P."/>
            <person name="Natvig D."/>
            <person name="Lalanne C."/>
            <person name="Gautier V."/>
            <person name="Ament-Velasquez S.L."/>
            <person name="Kruys A."/>
            <person name="Hutchinson M.I."/>
            <person name="Powell A.J."/>
            <person name="Barry K."/>
            <person name="Miller A.N."/>
            <person name="Grigoriev I.V."/>
            <person name="Debuchy R."/>
            <person name="Gladieux P."/>
            <person name="Thoren M.H."/>
            <person name="Johannesson H."/>
        </authorList>
    </citation>
    <scope>NUCLEOTIDE SEQUENCE</scope>
    <source>
        <strain evidence="1">CBS 508.74</strain>
    </source>
</reference>
<evidence type="ECO:0000313" key="1">
    <source>
        <dbReference type="EMBL" id="KAK4107595.1"/>
    </source>
</evidence>
<dbReference type="GeneID" id="89943460"/>
<proteinExistence type="predicted"/>
<organism evidence="1 2">
    <name type="scientific">Canariomyces notabilis</name>
    <dbReference type="NCBI Taxonomy" id="2074819"/>
    <lineage>
        <taxon>Eukaryota</taxon>
        <taxon>Fungi</taxon>
        <taxon>Dikarya</taxon>
        <taxon>Ascomycota</taxon>
        <taxon>Pezizomycotina</taxon>
        <taxon>Sordariomycetes</taxon>
        <taxon>Sordariomycetidae</taxon>
        <taxon>Sordariales</taxon>
        <taxon>Chaetomiaceae</taxon>
        <taxon>Canariomyces</taxon>
    </lineage>
</organism>
<evidence type="ECO:0000313" key="2">
    <source>
        <dbReference type="Proteomes" id="UP001302812"/>
    </source>
</evidence>
<name>A0AAN6QCC1_9PEZI</name>
<reference evidence="1" key="1">
    <citation type="journal article" date="2023" name="Mol. Phylogenet. Evol.">
        <title>Genome-scale phylogeny and comparative genomics of the fungal order Sordariales.</title>
        <authorList>
            <person name="Hensen N."/>
            <person name="Bonometti L."/>
            <person name="Westerberg I."/>
            <person name="Brannstrom I.O."/>
            <person name="Guillou S."/>
            <person name="Cros-Aarteil S."/>
            <person name="Calhoun S."/>
            <person name="Haridas S."/>
            <person name="Kuo A."/>
            <person name="Mondo S."/>
            <person name="Pangilinan J."/>
            <person name="Riley R."/>
            <person name="LaButti K."/>
            <person name="Andreopoulos B."/>
            <person name="Lipzen A."/>
            <person name="Chen C."/>
            <person name="Yan M."/>
            <person name="Daum C."/>
            <person name="Ng V."/>
            <person name="Clum A."/>
            <person name="Steindorff A."/>
            <person name="Ohm R.A."/>
            <person name="Martin F."/>
            <person name="Silar P."/>
            <person name="Natvig D.O."/>
            <person name="Lalanne C."/>
            <person name="Gautier V."/>
            <person name="Ament-Velasquez S.L."/>
            <person name="Kruys A."/>
            <person name="Hutchinson M.I."/>
            <person name="Powell A.J."/>
            <person name="Barry K."/>
            <person name="Miller A.N."/>
            <person name="Grigoriev I.V."/>
            <person name="Debuchy R."/>
            <person name="Gladieux P."/>
            <person name="Hiltunen Thoren M."/>
            <person name="Johannesson H."/>
        </authorList>
    </citation>
    <scope>NUCLEOTIDE SEQUENCE</scope>
    <source>
        <strain evidence="1">CBS 508.74</strain>
    </source>
</reference>
<dbReference type="AlphaFoldDB" id="A0AAN6QCC1"/>